<protein>
    <submittedName>
        <fullName evidence="2">Amidase</fullName>
        <ecNumber evidence="2">3.5.1.4</ecNumber>
    </submittedName>
</protein>
<evidence type="ECO:0000313" key="2">
    <source>
        <dbReference type="EMBL" id="EBA06670.1"/>
    </source>
</evidence>
<dbReference type="PANTHER" id="PTHR43372:SF4">
    <property type="entry name" value="FATTY-ACID AMIDE HYDROLASE 2"/>
    <property type="match status" value="1"/>
</dbReference>
<comment type="caution">
    <text evidence="2">The sequence shown here is derived from an EMBL/GenBank/DDBJ whole genome shotgun (WGS) entry which is preliminary data.</text>
</comment>
<dbReference type="AlphaFoldDB" id="A3K7P8"/>
<sequence length="471" mass="49666">MAKTDLITLDATATAAAIRAGRITSREATEAALTRMDAVNPALNAVVNRFDDEALAAADAADAAVKAGEPLGPLHGVPVTSKIDTDLKGHATTVGLFSLKDNRAQEDGIPTGNLKKAGAVIIGQTNVPAFCYRWFASNDLHGTTANPHDLTKSPGGSSGGAASAVAAGIGALAHGNDVAGSLRLPGSVCGVYAMKGTMGLIPSYNPSQTEDMGLALQLGASEGVIARSARDLRLGMSVLSRLDPRDPDQVPAPSVSLETRQPCRVAVWLGDDDTPVDPAVVAVVRQAADWLDDAGYVVEEAAPPHLAEMAELWMAMLYADCTGPARETFMALGDDRFRRSFEFTEASLPAFDRVGVQNAYIRRLTIRRAWGEFLRTYPLVLTPTTCVPPLPIDHDTVDQDTMARIIRAYRPLPLVAGLGVPGLTVPAGQAEGLPVGVQLIARWFDDERCLTAAEALETRIGPLAPVTPKPL</sequence>
<name>A3K7P8_SAGS3</name>
<reference evidence="2 3" key="1">
    <citation type="submission" date="2006-06" db="EMBL/GenBank/DDBJ databases">
        <authorList>
            <person name="Moran M.A."/>
            <person name="Ferriera S."/>
            <person name="Johnson J."/>
            <person name="Kravitz S."/>
            <person name="Beeson K."/>
            <person name="Sutton G."/>
            <person name="Rogers Y.-H."/>
            <person name="Friedman R."/>
            <person name="Frazier M."/>
            <person name="Venter J.C."/>
        </authorList>
    </citation>
    <scope>NUCLEOTIDE SEQUENCE [LARGE SCALE GENOMIC DNA]</scope>
    <source>
        <strain evidence="2 3">E-37</strain>
    </source>
</reference>
<keyword evidence="2" id="KW-0378">Hydrolase</keyword>
<evidence type="ECO:0000313" key="3">
    <source>
        <dbReference type="Proteomes" id="UP000005713"/>
    </source>
</evidence>
<dbReference type="InterPro" id="IPR020556">
    <property type="entry name" value="Amidase_CS"/>
</dbReference>
<gene>
    <name evidence="2" type="ORF">SSE37_02245</name>
</gene>
<dbReference type="PANTHER" id="PTHR43372">
    <property type="entry name" value="FATTY-ACID AMIDE HYDROLASE"/>
    <property type="match status" value="1"/>
</dbReference>
<dbReference type="RefSeq" id="WP_005861800.1">
    <property type="nucleotide sequence ID" value="NZ_AAYA01000013.1"/>
</dbReference>
<dbReference type="eggNOG" id="COG0154">
    <property type="taxonomic scope" value="Bacteria"/>
</dbReference>
<dbReference type="PROSITE" id="PS00571">
    <property type="entry name" value="AMIDASES"/>
    <property type="match status" value="1"/>
</dbReference>
<dbReference type="Gene3D" id="3.90.1300.10">
    <property type="entry name" value="Amidase signature (AS) domain"/>
    <property type="match status" value="1"/>
</dbReference>
<dbReference type="InterPro" id="IPR023631">
    <property type="entry name" value="Amidase_dom"/>
</dbReference>
<dbReference type="InterPro" id="IPR036928">
    <property type="entry name" value="AS_sf"/>
</dbReference>
<dbReference type="NCBIfam" id="NF005687">
    <property type="entry name" value="PRK07487.1"/>
    <property type="match status" value="1"/>
</dbReference>
<dbReference type="EC" id="3.5.1.4" evidence="2"/>
<dbReference type="SUPFAM" id="SSF75304">
    <property type="entry name" value="Amidase signature (AS) enzymes"/>
    <property type="match status" value="1"/>
</dbReference>
<organism evidence="2 3">
    <name type="scientific">Sagittula stellata (strain ATCC 700073 / DSM 11524 / E-37)</name>
    <dbReference type="NCBI Taxonomy" id="388399"/>
    <lineage>
        <taxon>Bacteria</taxon>
        <taxon>Pseudomonadati</taxon>
        <taxon>Pseudomonadota</taxon>
        <taxon>Alphaproteobacteria</taxon>
        <taxon>Rhodobacterales</taxon>
        <taxon>Roseobacteraceae</taxon>
        <taxon>Sagittula</taxon>
    </lineage>
</organism>
<keyword evidence="3" id="KW-1185">Reference proteome</keyword>
<dbReference type="InterPro" id="IPR052739">
    <property type="entry name" value="FAAH2"/>
</dbReference>
<dbReference type="GO" id="GO:0012505">
    <property type="term" value="C:endomembrane system"/>
    <property type="evidence" value="ECO:0007669"/>
    <property type="project" value="TreeGrafter"/>
</dbReference>
<proteinExistence type="predicted"/>
<dbReference type="GO" id="GO:0004040">
    <property type="term" value="F:amidase activity"/>
    <property type="evidence" value="ECO:0007669"/>
    <property type="project" value="UniProtKB-EC"/>
</dbReference>
<feature type="domain" description="Amidase" evidence="1">
    <location>
        <begin position="27"/>
        <end position="450"/>
    </location>
</feature>
<dbReference type="Proteomes" id="UP000005713">
    <property type="component" value="Unassembled WGS sequence"/>
</dbReference>
<accession>A3K7P8</accession>
<evidence type="ECO:0000259" key="1">
    <source>
        <dbReference type="Pfam" id="PF01425"/>
    </source>
</evidence>
<dbReference type="OrthoDB" id="9777859at2"/>
<dbReference type="Pfam" id="PF01425">
    <property type="entry name" value="Amidase"/>
    <property type="match status" value="1"/>
</dbReference>
<dbReference type="EMBL" id="AAYA01000013">
    <property type="protein sequence ID" value="EBA06670.1"/>
    <property type="molecule type" value="Genomic_DNA"/>
</dbReference>